<feature type="domain" description="Intermembrane lipid transfer protein VPS13-like C-terminal" evidence="1">
    <location>
        <begin position="69"/>
        <end position="140"/>
    </location>
</feature>
<proteinExistence type="predicted"/>
<dbReference type="InterPro" id="IPR056748">
    <property type="entry name" value="VPS13-like_C"/>
</dbReference>
<evidence type="ECO:0000259" key="1">
    <source>
        <dbReference type="Pfam" id="PF25037"/>
    </source>
</evidence>
<sequence>MQIKTASVAAVSASVGLSIHKGKTKVLEFKTENSNPIILDGETLEDVESFTYLGSIIDEQRGSDADQVDKDGIFGQYLFHIHSVRGNSALVLTINNLLIIESMDLLGTFSIDWKTPLENLSEVPVINKSGILINLKERQKKMFTSGYRTKQFDCDLNLAKEFFYDSLNKTLTSWGDTQAYRSVNDCHKTLTTN</sequence>
<dbReference type="AlphaFoldDB" id="A0A183L9R9"/>
<evidence type="ECO:0000313" key="3">
    <source>
        <dbReference type="Proteomes" id="UP000277204"/>
    </source>
</evidence>
<name>A0A183L9R9_9TREM</name>
<accession>A0A183L9R9</accession>
<dbReference type="Pfam" id="PF25037">
    <property type="entry name" value="VPS13_C"/>
    <property type="match status" value="1"/>
</dbReference>
<reference evidence="2 3" key="1">
    <citation type="submission" date="2018-11" db="EMBL/GenBank/DDBJ databases">
        <authorList>
            <consortium name="Pathogen Informatics"/>
        </authorList>
    </citation>
    <scope>NUCLEOTIDE SEQUENCE [LARGE SCALE GENOMIC DNA]</scope>
    <source>
        <strain evidence="2 3">Zambia</strain>
    </source>
</reference>
<dbReference type="EMBL" id="UZAI01000101">
    <property type="protein sequence ID" value="VDO48562.1"/>
    <property type="molecule type" value="Genomic_DNA"/>
</dbReference>
<gene>
    <name evidence="2" type="ORF">SMRZ_LOCUS544</name>
</gene>
<protein>
    <recommendedName>
        <fullName evidence="1">Intermembrane lipid transfer protein VPS13-like C-terminal domain-containing protein</fullName>
    </recommendedName>
</protein>
<evidence type="ECO:0000313" key="2">
    <source>
        <dbReference type="EMBL" id="VDO48562.1"/>
    </source>
</evidence>
<organism evidence="2 3">
    <name type="scientific">Schistosoma margrebowiei</name>
    <dbReference type="NCBI Taxonomy" id="48269"/>
    <lineage>
        <taxon>Eukaryota</taxon>
        <taxon>Metazoa</taxon>
        <taxon>Spiralia</taxon>
        <taxon>Lophotrochozoa</taxon>
        <taxon>Platyhelminthes</taxon>
        <taxon>Trematoda</taxon>
        <taxon>Digenea</taxon>
        <taxon>Strigeidida</taxon>
        <taxon>Schistosomatoidea</taxon>
        <taxon>Schistosomatidae</taxon>
        <taxon>Schistosoma</taxon>
    </lineage>
</organism>
<dbReference type="Proteomes" id="UP000277204">
    <property type="component" value="Unassembled WGS sequence"/>
</dbReference>
<keyword evidence="3" id="KW-1185">Reference proteome</keyword>